<sequence>TNHSIWTERNRRPHDGLTTSPISILKQLDRLVRDAILGRRQRKRFRNLMLAWLKYE</sequence>
<gene>
    <name evidence="1" type="ORF">F2Q70_00034547</name>
</gene>
<evidence type="ECO:0000313" key="1">
    <source>
        <dbReference type="EMBL" id="KAF2587338.1"/>
    </source>
</evidence>
<reference evidence="1" key="1">
    <citation type="submission" date="2019-12" db="EMBL/GenBank/DDBJ databases">
        <title>Genome sequencing and annotation of Brassica cretica.</title>
        <authorList>
            <person name="Studholme D.J."/>
            <person name="Sarris P.F."/>
        </authorList>
    </citation>
    <scope>NUCLEOTIDE SEQUENCE</scope>
    <source>
        <strain evidence="1">PFS-102/07</strain>
        <tissue evidence="1">Leaf</tissue>
    </source>
</reference>
<comment type="caution">
    <text evidence="1">The sequence shown here is derived from an EMBL/GenBank/DDBJ whole genome shotgun (WGS) entry which is preliminary data.</text>
</comment>
<protein>
    <submittedName>
        <fullName evidence="1">Uncharacterized protein</fullName>
    </submittedName>
</protein>
<organism evidence="1">
    <name type="scientific">Brassica cretica</name>
    <name type="common">Mustard</name>
    <dbReference type="NCBI Taxonomy" id="69181"/>
    <lineage>
        <taxon>Eukaryota</taxon>
        <taxon>Viridiplantae</taxon>
        <taxon>Streptophyta</taxon>
        <taxon>Embryophyta</taxon>
        <taxon>Tracheophyta</taxon>
        <taxon>Spermatophyta</taxon>
        <taxon>Magnoliopsida</taxon>
        <taxon>eudicotyledons</taxon>
        <taxon>Gunneridae</taxon>
        <taxon>Pentapetalae</taxon>
        <taxon>rosids</taxon>
        <taxon>malvids</taxon>
        <taxon>Brassicales</taxon>
        <taxon>Brassicaceae</taxon>
        <taxon>Brassiceae</taxon>
        <taxon>Brassica</taxon>
    </lineage>
</organism>
<dbReference type="AlphaFoldDB" id="A0A8S9K0F2"/>
<feature type="non-terminal residue" evidence="1">
    <location>
        <position position="1"/>
    </location>
</feature>
<name>A0A8S9K0F2_BRACR</name>
<accession>A0A8S9K0F2</accession>
<dbReference type="EMBL" id="QGKY02000246">
    <property type="protein sequence ID" value="KAF2587338.1"/>
    <property type="molecule type" value="Genomic_DNA"/>
</dbReference>
<proteinExistence type="predicted"/>